<evidence type="ECO:0000313" key="10">
    <source>
        <dbReference type="Proteomes" id="UP001139409"/>
    </source>
</evidence>
<dbReference type="InterPro" id="IPR050330">
    <property type="entry name" value="Bact_OuterMem_StrucFunc"/>
</dbReference>
<dbReference type="Gene3D" id="3.30.1330.60">
    <property type="entry name" value="OmpA-like domain"/>
    <property type="match status" value="1"/>
</dbReference>
<keyword evidence="2 4" id="KW-0472">Membrane</keyword>
<dbReference type="RefSeq" id="WP_225697694.1">
    <property type="nucleotide sequence ID" value="NZ_JAIXNE010000002.1"/>
</dbReference>
<comment type="caution">
    <text evidence="7">The sequence shown here is derived from an EMBL/GenBank/DDBJ whole genome shotgun (WGS) entry which is preliminary data.</text>
</comment>
<dbReference type="AlphaFoldDB" id="A0A9X1HMB4"/>
<dbReference type="SUPFAM" id="SSF103088">
    <property type="entry name" value="OmpA-like"/>
    <property type="match status" value="1"/>
</dbReference>
<proteinExistence type="predicted"/>
<dbReference type="PRINTS" id="PR01021">
    <property type="entry name" value="OMPADOMAIN"/>
</dbReference>
<protein>
    <submittedName>
        <fullName evidence="7">OmpA family protein</fullName>
    </submittedName>
</protein>
<evidence type="ECO:0000313" key="9">
    <source>
        <dbReference type="EMBL" id="MCA6076885.1"/>
    </source>
</evidence>
<feature type="domain" description="OmpA-like" evidence="6">
    <location>
        <begin position="402"/>
        <end position="516"/>
    </location>
</feature>
<evidence type="ECO:0000256" key="5">
    <source>
        <dbReference type="SAM" id="SignalP"/>
    </source>
</evidence>
<reference evidence="7" key="1">
    <citation type="submission" date="2021-09" db="EMBL/GenBank/DDBJ databases">
        <title>Fulvivirga sp. isolated from coastal sediment.</title>
        <authorList>
            <person name="Yu H."/>
        </authorList>
    </citation>
    <scope>NUCLEOTIDE SEQUENCE</scope>
    <source>
        <strain evidence="7">1062</strain>
    </source>
</reference>
<organism evidence="7 10">
    <name type="scientific">Fulvivirga sedimenti</name>
    <dbReference type="NCBI Taxonomy" id="2879465"/>
    <lineage>
        <taxon>Bacteria</taxon>
        <taxon>Pseudomonadati</taxon>
        <taxon>Bacteroidota</taxon>
        <taxon>Cytophagia</taxon>
        <taxon>Cytophagales</taxon>
        <taxon>Fulvivirgaceae</taxon>
        <taxon>Fulvivirga</taxon>
    </lineage>
</organism>
<evidence type="ECO:0000313" key="7">
    <source>
        <dbReference type="EMBL" id="MCA6074580.1"/>
    </source>
</evidence>
<evidence type="ECO:0000256" key="1">
    <source>
        <dbReference type="ARBA" id="ARBA00004442"/>
    </source>
</evidence>
<dbReference type="Gene3D" id="2.60.40.1120">
    <property type="entry name" value="Carboxypeptidase-like, regulatory domain"/>
    <property type="match status" value="1"/>
</dbReference>
<keyword evidence="3" id="KW-0998">Cell outer membrane</keyword>
<dbReference type="InterPro" id="IPR006665">
    <property type="entry name" value="OmpA-like"/>
</dbReference>
<evidence type="ECO:0000256" key="3">
    <source>
        <dbReference type="ARBA" id="ARBA00023237"/>
    </source>
</evidence>
<dbReference type="InterPro" id="IPR011659">
    <property type="entry name" value="WD40"/>
</dbReference>
<dbReference type="InterPro" id="IPR006664">
    <property type="entry name" value="OMP_bac"/>
</dbReference>
<dbReference type="InterPro" id="IPR036737">
    <property type="entry name" value="OmpA-like_sf"/>
</dbReference>
<dbReference type="EMBL" id="JAIXNE010000003">
    <property type="protein sequence ID" value="MCA6075757.1"/>
    <property type="molecule type" value="Genomic_DNA"/>
</dbReference>
<dbReference type="PANTHER" id="PTHR30329">
    <property type="entry name" value="STATOR ELEMENT OF FLAGELLAR MOTOR COMPLEX"/>
    <property type="match status" value="1"/>
</dbReference>
<keyword evidence="10" id="KW-1185">Reference proteome</keyword>
<dbReference type="PROSITE" id="PS51123">
    <property type="entry name" value="OMPA_2"/>
    <property type="match status" value="1"/>
</dbReference>
<gene>
    <name evidence="7" type="ORF">LDX50_06850</name>
    <name evidence="8" type="ORF">LDX50_12820</name>
    <name evidence="9" type="ORF">LDX50_18540</name>
</gene>
<name>A0A9X1HMB4_9BACT</name>
<evidence type="ECO:0000313" key="8">
    <source>
        <dbReference type="EMBL" id="MCA6075757.1"/>
    </source>
</evidence>
<accession>A0A9X1HMB4</accession>
<evidence type="ECO:0000259" key="6">
    <source>
        <dbReference type="PROSITE" id="PS51123"/>
    </source>
</evidence>
<comment type="subcellular location">
    <subcellularLocation>
        <location evidence="1">Cell outer membrane</location>
    </subcellularLocation>
</comment>
<dbReference type="Pfam" id="PF07676">
    <property type="entry name" value="PD40"/>
    <property type="match status" value="2"/>
</dbReference>
<keyword evidence="5" id="KW-0732">Signal</keyword>
<evidence type="ECO:0000256" key="4">
    <source>
        <dbReference type="PROSITE-ProRule" id="PRU00473"/>
    </source>
</evidence>
<feature type="signal peptide" evidence="5">
    <location>
        <begin position="1"/>
        <end position="18"/>
    </location>
</feature>
<feature type="chain" id="PRO_5041197709" evidence="5">
    <location>
        <begin position="19"/>
        <end position="516"/>
    </location>
</feature>
<dbReference type="CDD" id="cd07185">
    <property type="entry name" value="OmpA_C-like"/>
    <property type="match status" value="1"/>
</dbReference>
<dbReference type="EMBL" id="JAIXNE010000004">
    <property type="protein sequence ID" value="MCA6076885.1"/>
    <property type="molecule type" value="Genomic_DNA"/>
</dbReference>
<dbReference type="Pfam" id="PF00691">
    <property type="entry name" value="OmpA"/>
    <property type="match status" value="1"/>
</dbReference>
<dbReference type="EMBL" id="JAIXNE010000002">
    <property type="protein sequence ID" value="MCA6074580.1"/>
    <property type="molecule type" value="Genomic_DNA"/>
</dbReference>
<dbReference type="Proteomes" id="UP001139409">
    <property type="component" value="Unassembled WGS sequence"/>
</dbReference>
<dbReference type="SUPFAM" id="SSF49478">
    <property type="entry name" value="Cna protein B-type domain"/>
    <property type="match status" value="1"/>
</dbReference>
<dbReference type="GO" id="GO:0009279">
    <property type="term" value="C:cell outer membrane"/>
    <property type="evidence" value="ECO:0007669"/>
    <property type="project" value="UniProtKB-SubCell"/>
</dbReference>
<evidence type="ECO:0000256" key="2">
    <source>
        <dbReference type="ARBA" id="ARBA00023136"/>
    </source>
</evidence>
<sequence length="516" mass="57534">MRFYFLGLLIFCLSAGQAQDIFREVNSSYDEQLPVLSPDNKTLYFTRTRHPQNVGGVQDPGDIWYSELQEDGSWSAPANAVELNNRGYNGVIGFTVDSRTIYLLNHYNKDDSRAATQGVSRSIRRGNKWGNPENITIPYFLNRSENHGGYISVDGQVLLFSIEGYNTVGGEDIYVSFNEGNGKWSEPKNLGRTINTNAQEFTPYLSGDKQTLYFATNGHGGSGSSDIFMSTRLDDTWKNWSSPVPVPNINSQGRELGYRPYEGFALYTSTMNSDGYSDIRMYTDSPEQRIEPLVVDVPDSVLEEVQTTVEIDKNVIFGTVKSADNRTPIGNVTLRLTVGTQEQVVPVDAVTGTFSVPIIEEGSYLFSMDAPGFISNNETVLVEGDRNSSAIERQFLLQPITVGTTVQLPNVLFKRSSPDILSESYPELDRVVDFMRTNPSVQIRLEGHTDNTGVPKHNLRLSKARVESVEAYLVSKGINQKRITGKGYGGTKPIADNGNEETRRLNRRVEFTIVKE</sequence>
<dbReference type="PANTHER" id="PTHR30329:SF21">
    <property type="entry name" value="LIPOPROTEIN YIAD-RELATED"/>
    <property type="match status" value="1"/>
</dbReference>